<dbReference type="Proteomes" id="UP000076584">
    <property type="component" value="Unassembled WGS sequence"/>
</dbReference>
<dbReference type="EMBL" id="LFIW01002310">
    <property type="protein sequence ID" value="KZL75196.1"/>
    <property type="molecule type" value="Genomic_DNA"/>
</dbReference>
<proteinExistence type="predicted"/>
<sequence length="145" mass="15858">RSGCRWGAEPLSLSLLLLPFSCSACGTSSPRVKPSLGFFTVPNLSSLTSSSFNSNSSGDGTVRQKSAQELHRVSLHDTHAPTTSLPSPSASSHCRIRIRLEMTWSTRILMTSHRSAPAYLDIGQLPAARNRQTRRQAEKQVPARR</sequence>
<protein>
    <recommendedName>
        <fullName evidence="5">Secreted protein</fullName>
    </recommendedName>
</protein>
<evidence type="ECO:0000256" key="1">
    <source>
        <dbReference type="SAM" id="MobiDB-lite"/>
    </source>
</evidence>
<accession>A0A166W1A0</accession>
<feature type="region of interest" description="Disordered" evidence="1">
    <location>
        <begin position="125"/>
        <end position="145"/>
    </location>
</feature>
<evidence type="ECO:0000313" key="4">
    <source>
        <dbReference type="Proteomes" id="UP000076584"/>
    </source>
</evidence>
<feature type="signal peptide" evidence="2">
    <location>
        <begin position="1"/>
        <end position="24"/>
    </location>
</feature>
<evidence type="ECO:0000256" key="2">
    <source>
        <dbReference type="SAM" id="SignalP"/>
    </source>
</evidence>
<reference evidence="3 4" key="1">
    <citation type="submission" date="2015-06" db="EMBL/GenBank/DDBJ databases">
        <title>Survival trade-offs in plant roots during colonization by closely related pathogenic and mutualistic fungi.</title>
        <authorList>
            <person name="Hacquard S."/>
            <person name="Kracher B."/>
            <person name="Hiruma K."/>
            <person name="Weinman A."/>
            <person name="Muench P."/>
            <person name="Garrido Oter R."/>
            <person name="Ver Loren van Themaat E."/>
            <person name="Dallerey J.-F."/>
            <person name="Damm U."/>
            <person name="Henrissat B."/>
            <person name="Lespinet O."/>
            <person name="Thon M."/>
            <person name="Kemen E."/>
            <person name="McHardy A.C."/>
            <person name="Schulze-Lefert P."/>
            <person name="O'Connell R.J."/>
        </authorList>
    </citation>
    <scope>NUCLEOTIDE SEQUENCE [LARGE SCALE GENOMIC DNA]</scope>
    <source>
        <strain evidence="3 4">MAFF 238704</strain>
    </source>
</reference>
<dbReference type="AlphaFoldDB" id="A0A166W1A0"/>
<gene>
    <name evidence="3" type="ORF">CI238_10950</name>
</gene>
<feature type="non-terminal residue" evidence="3">
    <location>
        <position position="1"/>
    </location>
</feature>
<name>A0A166W1A0_COLIC</name>
<evidence type="ECO:0008006" key="5">
    <source>
        <dbReference type="Google" id="ProtNLM"/>
    </source>
</evidence>
<keyword evidence="2" id="KW-0732">Signal</keyword>
<organism evidence="3 4">
    <name type="scientific">Colletotrichum incanum</name>
    <name type="common">Soybean anthracnose fungus</name>
    <dbReference type="NCBI Taxonomy" id="1573173"/>
    <lineage>
        <taxon>Eukaryota</taxon>
        <taxon>Fungi</taxon>
        <taxon>Dikarya</taxon>
        <taxon>Ascomycota</taxon>
        <taxon>Pezizomycotina</taxon>
        <taxon>Sordariomycetes</taxon>
        <taxon>Hypocreomycetidae</taxon>
        <taxon>Glomerellales</taxon>
        <taxon>Glomerellaceae</taxon>
        <taxon>Colletotrichum</taxon>
        <taxon>Colletotrichum spaethianum species complex</taxon>
    </lineage>
</organism>
<feature type="chain" id="PRO_5007881573" description="Secreted protein" evidence="2">
    <location>
        <begin position="25"/>
        <end position="145"/>
    </location>
</feature>
<evidence type="ECO:0000313" key="3">
    <source>
        <dbReference type="EMBL" id="KZL75196.1"/>
    </source>
</evidence>
<keyword evidence="4" id="KW-1185">Reference proteome</keyword>
<comment type="caution">
    <text evidence="3">The sequence shown here is derived from an EMBL/GenBank/DDBJ whole genome shotgun (WGS) entry which is preliminary data.</text>
</comment>
<feature type="region of interest" description="Disordered" evidence="1">
    <location>
        <begin position="50"/>
        <end position="69"/>
    </location>
</feature>